<dbReference type="Pfam" id="PF25974">
    <property type="entry name" value="URGCP_9th"/>
    <property type="match status" value="1"/>
</dbReference>
<evidence type="ECO:0000256" key="1">
    <source>
        <dbReference type="SAM" id="MobiDB-lite"/>
    </source>
</evidence>
<dbReference type="PANTHER" id="PTHR22796:SF6">
    <property type="entry name" value="INTERFERON-INDUCED VERY LARGE GTPASE 1-RELATED"/>
    <property type="match status" value="1"/>
</dbReference>
<dbReference type="Proteomes" id="UP000694621">
    <property type="component" value="Unplaced"/>
</dbReference>
<dbReference type="Pfam" id="PF25496">
    <property type="entry name" value="URGCP"/>
    <property type="match status" value="1"/>
</dbReference>
<feature type="domain" description="Interferon-induced very large GTPase 1" evidence="3">
    <location>
        <begin position="234"/>
        <end position="299"/>
    </location>
</feature>
<sequence length="894" mass="104197">VLIEGLFRNLVLQDTFKNRLTRAHFLEITPSSLQNDENPRKEECIVHAFMQQILRTDYRGRRLSVKSERPAPKSQHTAGKGVNGENKEVKVHPMDVQMAVFFCADAFRQQIMVTKLSQCQYAVPLLVSNPFTGDIEFPLWTMRQINKYWKATDTSGRVISKTLSIYKAHTPMVAFFRIGSISSSKSQLMNRLINEKHDTFFHRDCPGSSRERLLMDGVVEIFWYLPSGKKAVGKQELVREMSETLQKVRKSFKVYFEEDSEKETLIQWKSRFEKQIEHVHDDLVDEAKRKLDDNIKQKNIRKNLDQQVKNHEKTLFDKSKELALKLKEDRSKNRDPKAEFDSVWGKWVTDLTKDVPKIKDINISNDVINILGEEIYENGLVFDQKKSAAYRRIHTDSNQNYVSIKKSTILKTLETFNSMEKSLNPEDQTSVRELISKVIQHTAGKIVSFPVSVQGYSSGYIQEIVRDVKQLVLEFKPRDNCFEFKKEFFVDLSLYVCEQAEKRFEELHRKYREANDPILHFKKNKTEYFKVFMNYYRGATSAAVLGDQICVKLKETILQSVYNMTAIFICVQLVGKPPFNGNRGDLEKHILKYLAEQEGDKEEKFKNFLTYIYQPKTHFENFIRDRVRQYMAAENPQAVSVIKEHIDHKQRIIISAAEMARDEVKLISGDINKWLEIFSNSLVDELGDTKVNLSDKVTKDVTDYDVLADVIKKELLVAVEELKRSFCTFSDLRKEMFREKPEEILIKHFCRGCWKQCPFCGAICANSLEDHLGDHHTEFHRSGCMTGKSRMYTAEFDIGFCTISVDSDRSFYSQHNASVSVPCRQYRSAGGDYAEWSIYPDFSELVYWKWFICEFQKNLEKYHNKTFSGRGTIPTAWRKYTLSDLDGAKYRTIL</sequence>
<reference evidence="4" key="1">
    <citation type="submission" date="2025-08" db="UniProtKB">
        <authorList>
            <consortium name="Ensembl"/>
        </authorList>
    </citation>
    <scope>IDENTIFICATION</scope>
</reference>
<dbReference type="InterPro" id="IPR058641">
    <property type="entry name" value="GVIN1_dom"/>
</dbReference>
<feature type="region of interest" description="Disordered" evidence="1">
    <location>
        <begin position="64"/>
        <end position="86"/>
    </location>
</feature>
<protein>
    <recommendedName>
        <fullName evidence="6">VLIG-type G domain-containing protein</fullName>
    </recommendedName>
</protein>
<name>A0A8B9KHJ9_ASTMX</name>
<evidence type="ECO:0000259" key="2">
    <source>
        <dbReference type="Pfam" id="PF25496"/>
    </source>
</evidence>
<evidence type="ECO:0000259" key="3">
    <source>
        <dbReference type="Pfam" id="PF25974"/>
    </source>
</evidence>
<dbReference type="Ensembl" id="ENSAMXT00005040500.1">
    <property type="protein sequence ID" value="ENSAMXP00005037159.1"/>
    <property type="gene ID" value="ENSAMXG00005017707.1"/>
</dbReference>
<dbReference type="AlphaFoldDB" id="A0A8B9KHJ9"/>
<feature type="domain" description="Up-regulator of cell proliferation-like" evidence="2">
    <location>
        <begin position="91"/>
        <end position="231"/>
    </location>
</feature>
<accession>A0A8B9KHJ9</accession>
<evidence type="ECO:0008006" key="6">
    <source>
        <dbReference type="Google" id="ProtNLM"/>
    </source>
</evidence>
<evidence type="ECO:0000313" key="4">
    <source>
        <dbReference type="Ensembl" id="ENSAMXP00005037159.1"/>
    </source>
</evidence>
<dbReference type="InterPro" id="IPR057365">
    <property type="entry name" value="URGCP"/>
</dbReference>
<proteinExistence type="predicted"/>
<dbReference type="PANTHER" id="PTHR22796">
    <property type="entry name" value="URG4-RELATED"/>
    <property type="match status" value="1"/>
</dbReference>
<organism evidence="4 5">
    <name type="scientific">Astyanax mexicanus</name>
    <name type="common">Blind cave fish</name>
    <name type="synonym">Astyanax fasciatus mexicanus</name>
    <dbReference type="NCBI Taxonomy" id="7994"/>
    <lineage>
        <taxon>Eukaryota</taxon>
        <taxon>Metazoa</taxon>
        <taxon>Chordata</taxon>
        <taxon>Craniata</taxon>
        <taxon>Vertebrata</taxon>
        <taxon>Euteleostomi</taxon>
        <taxon>Actinopterygii</taxon>
        <taxon>Neopterygii</taxon>
        <taxon>Teleostei</taxon>
        <taxon>Ostariophysi</taxon>
        <taxon>Characiformes</taxon>
        <taxon>Characoidei</taxon>
        <taxon>Acestrorhamphidae</taxon>
        <taxon>Acestrorhamphinae</taxon>
        <taxon>Astyanax</taxon>
    </lineage>
</organism>
<evidence type="ECO:0000313" key="5">
    <source>
        <dbReference type="Proteomes" id="UP000694621"/>
    </source>
</evidence>